<dbReference type="InterPro" id="IPR044683">
    <property type="entry name" value="LAZY"/>
</dbReference>
<feature type="compositionally biased region" description="Polar residues" evidence="10">
    <location>
        <begin position="1"/>
        <end position="15"/>
    </location>
</feature>
<evidence type="ECO:0000256" key="9">
    <source>
        <dbReference type="ARBA" id="ARBA00058260"/>
    </source>
</evidence>
<dbReference type="InterPro" id="IPR010920">
    <property type="entry name" value="LSM_dom_sf"/>
</dbReference>
<dbReference type="GO" id="GO:0009630">
    <property type="term" value="P:gravitropism"/>
    <property type="evidence" value="ECO:0007669"/>
    <property type="project" value="InterPro"/>
</dbReference>
<feature type="domain" description="Sm" evidence="11">
    <location>
        <begin position="207"/>
        <end position="282"/>
    </location>
</feature>
<dbReference type="GO" id="GO:0009631">
    <property type="term" value="P:cold acclimation"/>
    <property type="evidence" value="ECO:0007669"/>
    <property type="project" value="UniProtKB-ARBA"/>
</dbReference>
<evidence type="ECO:0000313" key="13">
    <source>
        <dbReference type="Proteomes" id="UP000823749"/>
    </source>
</evidence>
<evidence type="ECO:0000256" key="5">
    <source>
        <dbReference type="ARBA" id="ARBA00022664"/>
    </source>
</evidence>
<sequence length="325" mass="36217">MKIFSWMQSKLNGKQGTKKPNSKSDNDQTLQEPRKEEFSDWPHGLLAIGTFGNKSLEGDPGRCNLQGSQSSSQGQPLDITPEEAVELQKELMLFHTQVTNESSAAEDLENLQLEMLTFTPSLEDESSKGNTVCGTSAGQSGQLQRSTSLKGKDICVDHTKKSMRKKAMSFLLKKIEDGSIHVFFGDSKVERVRRLGSMSWSVTDDIFVSASLASYLDRKLLVLTGDGRKLLGKLRSFDQYANIVLEGASERVNVGDLYSDIPLGLYIIRGENVVLIGELDLDKEELPLHMIRVSAPEIERAKKAEREAADLRGTMRKRMEFLDID</sequence>
<dbReference type="PANTHER" id="PTHR34045">
    <property type="entry name" value="OS03G0406300 PROTEIN"/>
    <property type="match status" value="1"/>
</dbReference>
<protein>
    <recommendedName>
        <fullName evidence="11">Sm domain-containing protein</fullName>
    </recommendedName>
</protein>
<dbReference type="GO" id="GO:1990904">
    <property type="term" value="C:ribonucleoprotein complex"/>
    <property type="evidence" value="ECO:0007669"/>
    <property type="project" value="UniProtKB-KW"/>
</dbReference>
<dbReference type="GO" id="GO:0000932">
    <property type="term" value="C:P-body"/>
    <property type="evidence" value="ECO:0007669"/>
    <property type="project" value="UniProtKB-SubCell"/>
</dbReference>
<dbReference type="InterPro" id="IPR047575">
    <property type="entry name" value="Sm"/>
</dbReference>
<dbReference type="Proteomes" id="UP000823749">
    <property type="component" value="Chromosome 5"/>
</dbReference>
<feature type="region of interest" description="Disordered" evidence="10">
    <location>
        <begin position="1"/>
        <end position="77"/>
    </location>
</feature>
<dbReference type="GO" id="GO:0042538">
    <property type="term" value="P:hyperosmotic salinity response"/>
    <property type="evidence" value="ECO:0007669"/>
    <property type="project" value="UniProtKB-ARBA"/>
</dbReference>
<comment type="function">
    <text evidence="9">Component of the cytoplasmic LSM1-LSM7 complex which is involved in mRNA degradation by promoting decapping and leading to accurate 5'-3' mRNA decay. LSM1A and LSM1B are essential for the formation of the cytoplasmic LSM1-LSM7 complex which regulates developmental gene expression by the decapping of specific development-related transcripts. Required for P-body formation during heat stress.</text>
</comment>
<feature type="region of interest" description="Disordered" evidence="10">
    <location>
        <begin position="122"/>
        <end position="142"/>
    </location>
</feature>
<dbReference type="GO" id="GO:0040008">
    <property type="term" value="P:regulation of growth"/>
    <property type="evidence" value="ECO:0007669"/>
    <property type="project" value="InterPro"/>
</dbReference>
<keyword evidence="5" id="KW-0507">mRNA processing</keyword>
<comment type="subcellular location">
    <subcellularLocation>
        <location evidence="1">Cytoplasm</location>
        <location evidence="1">P-body</location>
    </subcellularLocation>
</comment>
<dbReference type="FunFam" id="2.30.30.100:FF:000029">
    <property type="entry name" value="U6 snRNA-associated Sm-like protein LSm1"/>
    <property type="match status" value="1"/>
</dbReference>
<evidence type="ECO:0000256" key="6">
    <source>
        <dbReference type="ARBA" id="ARBA00022884"/>
    </source>
</evidence>
<dbReference type="SMART" id="SM00651">
    <property type="entry name" value="Sm"/>
    <property type="match status" value="1"/>
</dbReference>
<dbReference type="EMBL" id="JACTNZ010000005">
    <property type="protein sequence ID" value="KAG5547004.1"/>
    <property type="molecule type" value="Genomic_DNA"/>
</dbReference>
<evidence type="ECO:0000256" key="4">
    <source>
        <dbReference type="ARBA" id="ARBA00022604"/>
    </source>
</evidence>
<dbReference type="InterPro" id="IPR001163">
    <property type="entry name" value="Sm_dom_euk/arc"/>
</dbReference>
<dbReference type="GO" id="GO:0000956">
    <property type="term" value="P:nuclear-transcribed mRNA catabolic process"/>
    <property type="evidence" value="ECO:0007669"/>
    <property type="project" value="InterPro"/>
</dbReference>
<proteinExistence type="inferred from homology"/>
<dbReference type="GO" id="GO:0003723">
    <property type="term" value="F:RNA binding"/>
    <property type="evidence" value="ECO:0007669"/>
    <property type="project" value="UniProtKB-KW"/>
</dbReference>
<dbReference type="Pfam" id="PF01423">
    <property type="entry name" value="LSM"/>
    <property type="match status" value="1"/>
</dbReference>
<organism evidence="12 13">
    <name type="scientific">Rhododendron griersonianum</name>
    <dbReference type="NCBI Taxonomy" id="479676"/>
    <lineage>
        <taxon>Eukaryota</taxon>
        <taxon>Viridiplantae</taxon>
        <taxon>Streptophyta</taxon>
        <taxon>Embryophyta</taxon>
        <taxon>Tracheophyta</taxon>
        <taxon>Spermatophyta</taxon>
        <taxon>Magnoliopsida</taxon>
        <taxon>eudicotyledons</taxon>
        <taxon>Gunneridae</taxon>
        <taxon>Pentapetalae</taxon>
        <taxon>asterids</taxon>
        <taxon>Ericales</taxon>
        <taxon>Ericaceae</taxon>
        <taxon>Ericoideae</taxon>
        <taxon>Rhodoreae</taxon>
        <taxon>Rhododendron</taxon>
    </lineage>
</organism>
<dbReference type="SUPFAM" id="SSF50182">
    <property type="entry name" value="Sm-like ribonucleoproteins"/>
    <property type="match status" value="1"/>
</dbReference>
<dbReference type="CDD" id="cd01728">
    <property type="entry name" value="LSm1"/>
    <property type="match status" value="1"/>
</dbReference>
<name>A0AAV6K3T8_9ERIC</name>
<feature type="compositionally biased region" description="Polar residues" evidence="10">
    <location>
        <begin position="128"/>
        <end position="142"/>
    </location>
</feature>
<dbReference type="PROSITE" id="PS52002">
    <property type="entry name" value="SM"/>
    <property type="match status" value="1"/>
</dbReference>
<comment type="similarity">
    <text evidence="8">Belongs to the LAZY family.</text>
</comment>
<evidence type="ECO:0000256" key="7">
    <source>
        <dbReference type="ARBA" id="ARBA00023274"/>
    </source>
</evidence>
<dbReference type="AlphaFoldDB" id="A0AAV6K3T8"/>
<accession>A0AAV6K3T8</accession>
<evidence type="ECO:0000256" key="1">
    <source>
        <dbReference type="ARBA" id="ARBA00004201"/>
    </source>
</evidence>
<dbReference type="Gene3D" id="2.30.30.100">
    <property type="match status" value="1"/>
</dbReference>
<feature type="compositionally biased region" description="Low complexity" evidence="10">
    <location>
        <begin position="66"/>
        <end position="75"/>
    </location>
</feature>
<keyword evidence="13" id="KW-1185">Reference proteome</keyword>
<feature type="compositionally biased region" description="Basic and acidic residues" evidence="10">
    <location>
        <begin position="22"/>
        <end position="40"/>
    </location>
</feature>
<evidence type="ECO:0000313" key="12">
    <source>
        <dbReference type="EMBL" id="KAG5547004.1"/>
    </source>
</evidence>
<comment type="caution">
    <text evidence="12">The sequence shown here is derived from an EMBL/GenBank/DDBJ whole genome shotgun (WGS) entry which is preliminary data.</text>
</comment>
<evidence type="ECO:0000256" key="10">
    <source>
        <dbReference type="SAM" id="MobiDB-lite"/>
    </source>
</evidence>
<dbReference type="PANTHER" id="PTHR34045:SF11">
    <property type="entry name" value="PH DOMAIN-CONTAINING PROTEIN"/>
    <property type="match status" value="1"/>
</dbReference>
<comment type="similarity">
    <text evidence="2">Belongs to the snRNP Sm proteins family.</text>
</comment>
<gene>
    <name evidence="12" type="ORF">RHGRI_012886</name>
</gene>
<keyword evidence="4" id="KW-0341">Growth regulation</keyword>
<keyword evidence="6" id="KW-0694">RNA-binding</keyword>
<dbReference type="GO" id="GO:0006397">
    <property type="term" value="P:mRNA processing"/>
    <property type="evidence" value="ECO:0007669"/>
    <property type="project" value="UniProtKB-KW"/>
</dbReference>
<evidence type="ECO:0000256" key="2">
    <source>
        <dbReference type="ARBA" id="ARBA00006850"/>
    </source>
</evidence>
<reference evidence="12" key="1">
    <citation type="submission" date="2020-08" db="EMBL/GenBank/DDBJ databases">
        <title>Plant Genome Project.</title>
        <authorList>
            <person name="Zhang R.-G."/>
        </authorList>
    </citation>
    <scope>NUCLEOTIDE SEQUENCE</scope>
    <source>
        <strain evidence="12">WSP0</strain>
        <tissue evidence="12">Leaf</tissue>
    </source>
</reference>
<evidence type="ECO:0000256" key="8">
    <source>
        <dbReference type="ARBA" id="ARBA00024198"/>
    </source>
</evidence>
<keyword evidence="7" id="KW-0687">Ribonucleoprotein</keyword>
<evidence type="ECO:0000256" key="3">
    <source>
        <dbReference type="ARBA" id="ARBA00022490"/>
    </source>
</evidence>
<dbReference type="InterPro" id="IPR034104">
    <property type="entry name" value="Lsm1"/>
</dbReference>
<keyword evidence="3" id="KW-0963">Cytoplasm</keyword>
<evidence type="ECO:0000259" key="11">
    <source>
        <dbReference type="PROSITE" id="PS52002"/>
    </source>
</evidence>